<comment type="subcellular location">
    <subcellularLocation>
        <location evidence="9">Cell membrane</location>
        <topology evidence="9">Multi-pass membrane protein</topology>
    </subcellularLocation>
    <subcellularLocation>
        <location evidence="1">Membrane</location>
        <topology evidence="1">Multi-pass membrane protein</topology>
    </subcellularLocation>
</comment>
<keyword evidence="5 9" id="KW-0460">Magnesium</keyword>
<keyword evidence="9" id="KW-0479">Metal-binding</keyword>
<keyword evidence="9" id="KW-1003">Cell membrane</keyword>
<dbReference type="Pfam" id="PF03448">
    <property type="entry name" value="MgtE_N"/>
    <property type="match status" value="1"/>
</dbReference>
<dbReference type="PANTHER" id="PTHR43773:SF1">
    <property type="entry name" value="MAGNESIUM TRANSPORTER MGTE"/>
    <property type="match status" value="1"/>
</dbReference>
<dbReference type="Gene3D" id="1.25.60.10">
    <property type="entry name" value="MgtE N-terminal domain-like"/>
    <property type="match status" value="1"/>
</dbReference>
<feature type="transmembrane region" description="Helical" evidence="9">
    <location>
        <begin position="290"/>
        <end position="307"/>
    </location>
</feature>
<proteinExistence type="inferred from homology"/>
<feature type="transmembrane region" description="Helical" evidence="9">
    <location>
        <begin position="433"/>
        <end position="456"/>
    </location>
</feature>
<protein>
    <recommendedName>
        <fullName evidence="9">Magnesium transporter MgtE</fullName>
    </recommendedName>
</protein>
<dbReference type="SUPFAM" id="SSF54631">
    <property type="entry name" value="CBS-domain pair"/>
    <property type="match status" value="1"/>
</dbReference>
<sequence length="468" mass="52324">MSVYHKSNLYFHLEPIIQARDVERFIELIQNTKAIDLADAVEAFATEDVVALLEQLDAENLAYLFEEFEEEEKVRFVPHLSIAALKRLFEALPSDEQVSLFVMLSQVQRNSIIPSLDKGERDAILELSSYPEGTVGAMTSADYVNVSANATVSDVWQQIRREARNKDSLSMIYVTDEFRHLVGVLSFQDLLLRDDDVCMKDIMVSDIIQARASDKDTVAVELIERYDFDALPVTDNYGHLIGIVTVDDAMERLRESAADSFAKLGGNVPMSGPELDYQYSGFWRMLTVRGFWLIILTIFGVFTSSFVAKQEEILSEVIILAAFLAPIVDMGGNTGSQSATLVIRSMALGDIKLKWEDVWFIFKKEIPVALMLGVTVATVEVILAYFFKDGISIQVLMILALSMITVTFVGGLIGILLPFIAKRFNIDPATLSSPMLTSIMDFLGVVIYFSFAYWFLSDLLVQAAEQVG</sequence>
<evidence type="ECO:0000259" key="10">
    <source>
        <dbReference type="PROSITE" id="PS51371"/>
    </source>
</evidence>
<keyword evidence="8" id="KW-0129">CBS domain</keyword>
<keyword evidence="6 9" id="KW-1133">Transmembrane helix</keyword>
<dbReference type="Pfam" id="PF01769">
    <property type="entry name" value="MgtE"/>
    <property type="match status" value="1"/>
</dbReference>
<feature type="transmembrane region" description="Helical" evidence="9">
    <location>
        <begin position="313"/>
        <end position="331"/>
    </location>
</feature>
<keyword evidence="4 9" id="KW-0812">Transmembrane</keyword>
<evidence type="ECO:0000256" key="6">
    <source>
        <dbReference type="ARBA" id="ARBA00022989"/>
    </source>
</evidence>
<comment type="caution">
    <text evidence="11">The sequence shown here is derived from an EMBL/GenBank/DDBJ whole genome shotgun (WGS) entry which is preliminary data.</text>
</comment>
<name>A0A162U2N3_9GAMM</name>
<reference evidence="11" key="1">
    <citation type="submission" date="2021-03" db="EMBL/GenBank/DDBJ databases">
        <title>Identification and antibiotic profiling of Wohlfahrtiimonas chitiniclastica, an underestimated human pathogen.</title>
        <authorList>
            <person name="Kopf A."/>
            <person name="Bunk B."/>
            <person name="Coldewey S."/>
            <person name="Gunzer F."/>
            <person name="Riedel T."/>
            <person name="Schroettner P."/>
        </authorList>
    </citation>
    <scope>NUCLEOTIDE SEQUENCE</scope>
    <source>
        <strain evidence="11">DSM 100917</strain>
    </source>
</reference>
<dbReference type="RefSeq" id="WP_008314975.1">
    <property type="nucleotide sequence ID" value="NZ_CP115969.1"/>
</dbReference>
<dbReference type="InterPro" id="IPR036739">
    <property type="entry name" value="SLC41_membr_dom_sf"/>
</dbReference>
<dbReference type="InterPro" id="IPR006667">
    <property type="entry name" value="SLC41_membr_dom"/>
</dbReference>
<evidence type="ECO:0000256" key="2">
    <source>
        <dbReference type="ARBA" id="ARBA00009749"/>
    </source>
</evidence>
<dbReference type="InterPro" id="IPR000644">
    <property type="entry name" value="CBS_dom"/>
</dbReference>
<dbReference type="NCBIfam" id="TIGR00400">
    <property type="entry name" value="mgtE"/>
    <property type="match status" value="1"/>
</dbReference>
<dbReference type="GeneID" id="58263287"/>
<dbReference type="SUPFAM" id="SSF161093">
    <property type="entry name" value="MgtE membrane domain-like"/>
    <property type="match status" value="1"/>
</dbReference>
<organism evidence="11 12">
    <name type="scientific">Wohlfahrtiimonas chitiniclastica</name>
    <dbReference type="NCBI Taxonomy" id="400946"/>
    <lineage>
        <taxon>Bacteria</taxon>
        <taxon>Pseudomonadati</taxon>
        <taxon>Pseudomonadota</taxon>
        <taxon>Gammaproteobacteria</taxon>
        <taxon>Cardiobacteriales</taxon>
        <taxon>Ignatzschineriaceae</taxon>
        <taxon>Wohlfahrtiimonas</taxon>
    </lineage>
</organism>
<evidence type="ECO:0000256" key="5">
    <source>
        <dbReference type="ARBA" id="ARBA00022842"/>
    </source>
</evidence>
<dbReference type="GO" id="GO:0046872">
    <property type="term" value="F:metal ion binding"/>
    <property type="evidence" value="ECO:0007669"/>
    <property type="project" value="UniProtKB-KW"/>
</dbReference>
<dbReference type="Gene3D" id="3.10.580.10">
    <property type="entry name" value="CBS-domain"/>
    <property type="match status" value="1"/>
</dbReference>
<comment type="subunit">
    <text evidence="9">Homodimer.</text>
</comment>
<dbReference type="EMBL" id="JAGIBU010000001">
    <property type="protein sequence ID" value="MBS7823679.1"/>
    <property type="molecule type" value="Genomic_DNA"/>
</dbReference>
<evidence type="ECO:0000256" key="3">
    <source>
        <dbReference type="ARBA" id="ARBA00022448"/>
    </source>
</evidence>
<dbReference type="InterPro" id="IPR038076">
    <property type="entry name" value="MgtE_N_sf"/>
</dbReference>
<evidence type="ECO:0000256" key="1">
    <source>
        <dbReference type="ARBA" id="ARBA00004141"/>
    </source>
</evidence>
<dbReference type="InterPro" id="IPR046342">
    <property type="entry name" value="CBS_dom_sf"/>
</dbReference>
<comment type="similarity">
    <text evidence="2 9">Belongs to the SLC41A transporter family.</text>
</comment>
<comment type="function">
    <text evidence="9">Acts as a magnesium transporter.</text>
</comment>
<feature type="domain" description="CBS" evidence="10">
    <location>
        <begin position="138"/>
        <end position="202"/>
    </location>
</feature>
<accession>A0A162U2N3</accession>
<dbReference type="PROSITE" id="PS51371">
    <property type="entry name" value="CBS"/>
    <property type="match status" value="2"/>
</dbReference>
<dbReference type="AlphaFoldDB" id="A0A162U2N3"/>
<dbReference type="GO" id="GO:0015095">
    <property type="term" value="F:magnesium ion transmembrane transporter activity"/>
    <property type="evidence" value="ECO:0007669"/>
    <property type="project" value="UniProtKB-UniRule"/>
</dbReference>
<dbReference type="Pfam" id="PF00571">
    <property type="entry name" value="CBS"/>
    <property type="match status" value="2"/>
</dbReference>
<feature type="transmembrane region" description="Helical" evidence="9">
    <location>
        <begin position="368"/>
        <end position="387"/>
    </location>
</feature>
<gene>
    <name evidence="11" type="primary">mgtE</name>
    <name evidence="11" type="ORF">J7561_00490</name>
</gene>
<feature type="domain" description="CBS" evidence="10">
    <location>
        <begin position="203"/>
        <end position="260"/>
    </location>
</feature>
<evidence type="ECO:0000256" key="9">
    <source>
        <dbReference type="RuleBase" id="RU362011"/>
    </source>
</evidence>
<dbReference type="GO" id="GO:0005886">
    <property type="term" value="C:plasma membrane"/>
    <property type="evidence" value="ECO:0007669"/>
    <property type="project" value="UniProtKB-SubCell"/>
</dbReference>
<keyword evidence="3 9" id="KW-0813">Transport</keyword>
<dbReference type="SUPFAM" id="SSF158791">
    <property type="entry name" value="MgtE N-terminal domain-like"/>
    <property type="match status" value="1"/>
</dbReference>
<dbReference type="SMART" id="SM00924">
    <property type="entry name" value="MgtE_N"/>
    <property type="match status" value="1"/>
</dbReference>
<dbReference type="Gene3D" id="1.10.357.20">
    <property type="entry name" value="SLC41 divalent cation transporters, integral membrane domain"/>
    <property type="match status" value="1"/>
</dbReference>
<feature type="transmembrane region" description="Helical" evidence="9">
    <location>
        <begin position="393"/>
        <end position="421"/>
    </location>
</feature>
<evidence type="ECO:0000313" key="12">
    <source>
        <dbReference type="Proteomes" id="UP000680020"/>
    </source>
</evidence>
<dbReference type="PANTHER" id="PTHR43773">
    <property type="entry name" value="MAGNESIUM TRANSPORTER MGTE"/>
    <property type="match status" value="1"/>
</dbReference>
<evidence type="ECO:0000256" key="8">
    <source>
        <dbReference type="PROSITE-ProRule" id="PRU00703"/>
    </source>
</evidence>
<dbReference type="Proteomes" id="UP000680020">
    <property type="component" value="Unassembled WGS sequence"/>
</dbReference>
<keyword evidence="7 9" id="KW-0472">Membrane</keyword>
<dbReference type="CDD" id="cd04606">
    <property type="entry name" value="CBS_pair_Mg_transporter"/>
    <property type="match status" value="1"/>
</dbReference>
<dbReference type="InterPro" id="IPR006668">
    <property type="entry name" value="Mg_transptr_MgtE_intracell_dom"/>
</dbReference>
<evidence type="ECO:0000256" key="4">
    <source>
        <dbReference type="ARBA" id="ARBA00022692"/>
    </source>
</evidence>
<dbReference type="SMART" id="SM00116">
    <property type="entry name" value="CBS"/>
    <property type="match status" value="2"/>
</dbReference>
<dbReference type="InterPro" id="IPR006669">
    <property type="entry name" value="MgtE_transporter"/>
</dbReference>
<evidence type="ECO:0000256" key="7">
    <source>
        <dbReference type="ARBA" id="ARBA00023136"/>
    </source>
</evidence>
<evidence type="ECO:0000313" key="11">
    <source>
        <dbReference type="EMBL" id="MBS7823679.1"/>
    </source>
</evidence>